<dbReference type="InterPro" id="IPR002347">
    <property type="entry name" value="SDR_fam"/>
</dbReference>
<feature type="domain" description="Enoyl reductase (ER)" evidence="3">
    <location>
        <begin position="17"/>
        <end position="313"/>
    </location>
</feature>
<dbReference type="SUPFAM" id="SSF51735">
    <property type="entry name" value="NAD(P)-binding Rossmann-fold domains"/>
    <property type="match status" value="1"/>
</dbReference>
<dbReference type="Gene3D" id="3.40.50.720">
    <property type="entry name" value="NAD(P)-binding Rossmann-like Domain"/>
    <property type="match status" value="1"/>
</dbReference>
<dbReference type="Pfam" id="PF13602">
    <property type="entry name" value="ADH_zinc_N_2"/>
    <property type="match status" value="1"/>
</dbReference>
<organism evidence="4">
    <name type="scientific">Streptomyces sp. NBC_00060</name>
    <dbReference type="NCBI Taxonomy" id="2975636"/>
    <lineage>
        <taxon>Bacteria</taxon>
        <taxon>Bacillati</taxon>
        <taxon>Actinomycetota</taxon>
        <taxon>Actinomycetes</taxon>
        <taxon>Kitasatosporales</taxon>
        <taxon>Streptomycetaceae</taxon>
        <taxon>Streptomyces</taxon>
    </lineage>
</organism>
<reference evidence="4" key="1">
    <citation type="submission" date="2022-10" db="EMBL/GenBank/DDBJ databases">
        <title>The complete genomes of actinobacterial strains from the NBC collection.</title>
        <authorList>
            <person name="Joergensen T.S."/>
            <person name="Alvarez Arevalo M."/>
            <person name="Sterndorff E.B."/>
            <person name="Faurdal D."/>
            <person name="Vuksanovic O."/>
            <person name="Mourched A.-S."/>
            <person name="Charusanti P."/>
            <person name="Shaw S."/>
            <person name="Blin K."/>
            <person name="Weber T."/>
        </authorList>
    </citation>
    <scope>NUCLEOTIDE SEQUENCE</scope>
    <source>
        <strain evidence="4">NBC_00060</strain>
    </source>
</reference>
<dbReference type="GO" id="GO:0016651">
    <property type="term" value="F:oxidoreductase activity, acting on NAD(P)H"/>
    <property type="evidence" value="ECO:0007669"/>
    <property type="project" value="TreeGrafter"/>
</dbReference>
<dbReference type="Gene3D" id="3.90.180.10">
    <property type="entry name" value="Medium-chain alcohol dehydrogenases, catalytic domain"/>
    <property type="match status" value="1"/>
</dbReference>
<dbReference type="InterPro" id="IPR013154">
    <property type="entry name" value="ADH-like_N"/>
</dbReference>
<dbReference type="AlphaFoldDB" id="A0AAU2H848"/>
<evidence type="ECO:0000256" key="1">
    <source>
        <dbReference type="ARBA" id="ARBA00022857"/>
    </source>
</evidence>
<dbReference type="PRINTS" id="PR00081">
    <property type="entry name" value="GDHRDH"/>
</dbReference>
<proteinExistence type="predicted"/>
<sequence>MDQSDLGGGLVKALVSGDSGLRLDSVAEPEPRPDQALVEVHAIAVNRGELALMGQLPPGSRLGWDVAGTVLRAAADGTGPAAGTRVTALAERDGWAERIALSPTRLTPVPSGMEWPAAAALPVAGLTALYALEYAGPLLGRSVLITGAGGGVGRMLVQLAAAAGAEVIAQVGSPGRAEGLRSLGAHTVETYEEGDATGGPVDVLVDSVGGRVLAGAFGRVRPGGTVVCYGNTVREELRLPLDWGHARPGLRISYLHLFDEVTRRSVARDLASLVRLVAEGRLTPEVAAVGSWSDPEPALDALRQRQANGKVVLTL</sequence>
<dbReference type="InterPro" id="IPR020843">
    <property type="entry name" value="ER"/>
</dbReference>
<dbReference type="GO" id="GO:0070402">
    <property type="term" value="F:NADPH binding"/>
    <property type="evidence" value="ECO:0007669"/>
    <property type="project" value="TreeGrafter"/>
</dbReference>
<gene>
    <name evidence="4" type="ORF">OHV25_34230</name>
</gene>
<dbReference type="InterPro" id="IPR036291">
    <property type="entry name" value="NAD(P)-bd_dom_sf"/>
</dbReference>
<keyword evidence="1" id="KW-0521">NADP</keyword>
<name>A0AAU2H848_9ACTN</name>
<evidence type="ECO:0000259" key="3">
    <source>
        <dbReference type="SMART" id="SM00829"/>
    </source>
</evidence>
<accession>A0AAU2H848</accession>
<dbReference type="SMART" id="SM00829">
    <property type="entry name" value="PKS_ER"/>
    <property type="match status" value="1"/>
</dbReference>
<dbReference type="PANTHER" id="PTHR48106">
    <property type="entry name" value="QUINONE OXIDOREDUCTASE PIG3-RELATED"/>
    <property type="match status" value="1"/>
</dbReference>
<keyword evidence="2" id="KW-0560">Oxidoreductase</keyword>
<evidence type="ECO:0000256" key="2">
    <source>
        <dbReference type="ARBA" id="ARBA00023002"/>
    </source>
</evidence>
<dbReference type="Pfam" id="PF08240">
    <property type="entry name" value="ADH_N"/>
    <property type="match status" value="1"/>
</dbReference>
<dbReference type="SUPFAM" id="SSF50129">
    <property type="entry name" value="GroES-like"/>
    <property type="match status" value="1"/>
</dbReference>
<protein>
    <submittedName>
        <fullName evidence="4">Zinc-binding dehydrogenase</fullName>
    </submittedName>
</protein>
<dbReference type="EMBL" id="CP108253">
    <property type="protein sequence ID" value="WTU44282.1"/>
    <property type="molecule type" value="Genomic_DNA"/>
</dbReference>
<evidence type="ECO:0000313" key="4">
    <source>
        <dbReference type="EMBL" id="WTU44282.1"/>
    </source>
</evidence>
<dbReference type="InterPro" id="IPR011032">
    <property type="entry name" value="GroES-like_sf"/>
</dbReference>